<feature type="domain" description="BTB" evidence="2">
    <location>
        <begin position="80"/>
        <end position="161"/>
    </location>
</feature>
<proteinExistence type="predicted"/>
<evidence type="ECO:0000313" key="4">
    <source>
        <dbReference type="Proteomes" id="UP000248405"/>
    </source>
</evidence>
<dbReference type="InterPro" id="IPR000210">
    <property type="entry name" value="BTB/POZ_dom"/>
</dbReference>
<dbReference type="PANTHER" id="PTHR47843">
    <property type="entry name" value="BTB DOMAIN-CONTAINING PROTEIN-RELATED"/>
    <property type="match status" value="1"/>
</dbReference>
<sequence>MLSQQQQSQQQQGLHRPSPRILSTKRLHSHHPDSFSSRYRAGKAKPRSREQSVVASRRLHRSRHTPDTPPDGSNSSLSHGVITLTIGPTKRLFAAHKDILCVSPYFAALCNPPNNDTSSSSSPTSSPSSSPSPTKSMRTIDLPDEQPEIFSCVLEYLYRGDYYPRLRHDKSTNTWDLETTSSSSTPNTRNHTTTNTKETTDPSAIIFHPAVGAEILRDTAVYCAAEKYSLEHLKRLSLKKQGLHSNIPCHIILSSARYAYMHTPDTESKLRAHYLALIIRSRGTFKRSGTMQMEMERGGKLFFDLFVAMCNHMDDLEEAARGEGTC</sequence>
<accession>A0A319AW96</accession>
<dbReference type="EMBL" id="KZ821642">
    <property type="protein sequence ID" value="PYH64636.1"/>
    <property type="molecule type" value="Genomic_DNA"/>
</dbReference>
<dbReference type="SUPFAM" id="SSF54695">
    <property type="entry name" value="POZ domain"/>
    <property type="match status" value="1"/>
</dbReference>
<dbReference type="CDD" id="cd18186">
    <property type="entry name" value="BTB_POZ_ZBTB_KLHL-like"/>
    <property type="match status" value="1"/>
</dbReference>
<feature type="region of interest" description="Disordered" evidence="1">
    <location>
        <begin position="175"/>
        <end position="199"/>
    </location>
</feature>
<organism evidence="3 4">
    <name type="scientific">Aspergillus vadensis (strain CBS 113365 / IMI 142717 / IBT 24658)</name>
    <dbReference type="NCBI Taxonomy" id="1448311"/>
    <lineage>
        <taxon>Eukaryota</taxon>
        <taxon>Fungi</taxon>
        <taxon>Dikarya</taxon>
        <taxon>Ascomycota</taxon>
        <taxon>Pezizomycotina</taxon>
        <taxon>Eurotiomycetes</taxon>
        <taxon>Eurotiomycetidae</taxon>
        <taxon>Eurotiales</taxon>
        <taxon>Aspergillaceae</taxon>
        <taxon>Aspergillus</taxon>
        <taxon>Aspergillus subgen. Circumdati</taxon>
    </lineage>
</organism>
<evidence type="ECO:0000313" key="3">
    <source>
        <dbReference type="EMBL" id="PYH64636.1"/>
    </source>
</evidence>
<dbReference type="GeneID" id="37216340"/>
<evidence type="ECO:0000259" key="2">
    <source>
        <dbReference type="PROSITE" id="PS50097"/>
    </source>
</evidence>
<feature type="region of interest" description="Disordered" evidence="1">
    <location>
        <begin position="114"/>
        <end position="141"/>
    </location>
</feature>
<dbReference type="OrthoDB" id="45365at2759"/>
<feature type="region of interest" description="Disordered" evidence="1">
    <location>
        <begin position="1"/>
        <end position="78"/>
    </location>
</feature>
<dbReference type="Pfam" id="PF00651">
    <property type="entry name" value="BTB"/>
    <property type="match status" value="1"/>
</dbReference>
<name>A0A319AW96_ASPVC</name>
<keyword evidence="4" id="KW-1185">Reference proteome</keyword>
<dbReference type="AlphaFoldDB" id="A0A319AW96"/>
<dbReference type="Gene3D" id="3.30.710.10">
    <property type="entry name" value="Potassium Channel Kv1.1, Chain A"/>
    <property type="match status" value="1"/>
</dbReference>
<reference evidence="3" key="1">
    <citation type="submission" date="2016-12" db="EMBL/GenBank/DDBJ databases">
        <title>The genomes of Aspergillus section Nigri reveals drivers in fungal speciation.</title>
        <authorList>
            <consortium name="DOE Joint Genome Institute"/>
            <person name="Vesth T.C."/>
            <person name="Nybo J."/>
            <person name="Theobald S."/>
            <person name="Brandl J."/>
            <person name="Frisvad J.C."/>
            <person name="Nielsen K.F."/>
            <person name="Lyhne E.K."/>
            <person name="Kogle M.E."/>
            <person name="Kuo A."/>
            <person name="Riley R."/>
            <person name="Clum A."/>
            <person name="Nolan M."/>
            <person name="Lipzen A."/>
            <person name="Salamov A."/>
            <person name="Henrissat B."/>
            <person name="Wiebenga A."/>
            <person name="De Vries R.P."/>
            <person name="Grigoriev I.V."/>
            <person name="Mortensen U.H."/>
            <person name="Andersen M.R."/>
            <person name="Baker S.E."/>
        </authorList>
    </citation>
    <scope>NUCLEOTIDE SEQUENCE [LARGE SCALE GENOMIC DNA]</scope>
    <source>
        <strain evidence="3">CBS 113365</strain>
    </source>
</reference>
<dbReference type="InterPro" id="IPR011333">
    <property type="entry name" value="SKP1/BTB/POZ_sf"/>
</dbReference>
<gene>
    <name evidence="3" type="ORF">BO88DRAFT_472712</name>
</gene>
<dbReference type="Proteomes" id="UP000248405">
    <property type="component" value="Unassembled WGS sequence"/>
</dbReference>
<feature type="compositionally biased region" description="Low complexity" evidence="1">
    <location>
        <begin position="1"/>
        <end position="12"/>
    </location>
</feature>
<feature type="compositionally biased region" description="Low complexity" evidence="1">
    <location>
        <begin position="117"/>
        <end position="134"/>
    </location>
</feature>
<protein>
    <recommendedName>
        <fullName evidence="2">BTB domain-containing protein</fullName>
    </recommendedName>
</protein>
<dbReference type="RefSeq" id="XP_025558430.1">
    <property type="nucleotide sequence ID" value="XM_025711748.1"/>
</dbReference>
<dbReference type="PROSITE" id="PS50097">
    <property type="entry name" value="BTB"/>
    <property type="match status" value="1"/>
</dbReference>
<dbReference type="PANTHER" id="PTHR47843:SF1">
    <property type="entry name" value="BTB DOMAIN-CONTAINING PROTEIN"/>
    <property type="match status" value="1"/>
</dbReference>
<feature type="compositionally biased region" description="Low complexity" evidence="1">
    <location>
        <begin position="179"/>
        <end position="197"/>
    </location>
</feature>
<evidence type="ECO:0000256" key="1">
    <source>
        <dbReference type="SAM" id="MobiDB-lite"/>
    </source>
</evidence>